<proteinExistence type="predicted"/>
<dbReference type="PIRSF" id="PIRSF012337">
    <property type="entry name" value="gp45"/>
    <property type="match status" value="1"/>
</dbReference>
<accession>A0ABT2E5L0</accession>
<protein>
    <submittedName>
        <fullName evidence="2">Phage baseplate assembly protein</fullName>
    </submittedName>
</protein>
<evidence type="ECO:0000259" key="1">
    <source>
        <dbReference type="Pfam" id="PF06890"/>
    </source>
</evidence>
<evidence type="ECO:0000313" key="3">
    <source>
        <dbReference type="Proteomes" id="UP001205357"/>
    </source>
</evidence>
<evidence type="ECO:0000313" key="2">
    <source>
        <dbReference type="EMBL" id="MCS2162956.1"/>
    </source>
</evidence>
<dbReference type="NCBIfam" id="TIGR01644">
    <property type="entry name" value="phage_P2_V"/>
    <property type="match status" value="1"/>
</dbReference>
<sequence length="180" mass="19259">MGALQSLQRQVLGLIGRAVVKSINTASKCQMVDLELLAGQQKAGIEHLEPYGFTSNANAGSEAVVLFPDGDRSHAVVISVSDRRYRVKGLKTGEVAFYDDQGQSVTLTRSGIVVDGGGKIITFKNAPKARFEMPIESTGDITDLCDSTGLTMAAMRVAYNGHKHNENGNTTDVPDTKMEA</sequence>
<keyword evidence="3" id="KW-1185">Reference proteome</keyword>
<organism evidence="2 3">
    <name type="scientific">Scandinavium hiltneri</name>
    <dbReference type="NCBI Taxonomy" id="2926519"/>
    <lineage>
        <taxon>Bacteria</taxon>
        <taxon>Pseudomonadati</taxon>
        <taxon>Pseudomonadota</taxon>
        <taxon>Gammaproteobacteria</taxon>
        <taxon>Enterobacterales</taxon>
        <taxon>Enterobacteriaceae</taxon>
        <taxon>Scandinavium</taxon>
    </lineage>
</organism>
<dbReference type="Pfam" id="PF06890">
    <property type="entry name" value="Phage_Mu_Gp45"/>
    <property type="match status" value="1"/>
</dbReference>
<reference evidence="2 3" key="1">
    <citation type="submission" date="2022-04" db="EMBL/GenBank/DDBJ databases">
        <title>Proposal of a three novel species of Scandinavium, Scandinavium hiltneri, Scandinavium manionii, Scandinavium tedordense.</title>
        <authorList>
            <person name="Maddock D.W."/>
            <person name="Brady C.L."/>
            <person name="Denman S."/>
            <person name="Arnold D."/>
        </authorList>
    </citation>
    <scope>NUCLEOTIDE SEQUENCE [LARGE SCALE GENOMIC DNA]</scope>
    <source>
        <strain evidence="2 3">H11S7</strain>
    </source>
</reference>
<name>A0ABT2E5L0_9ENTR</name>
<feature type="domain" description="Bacteriophage Mu Gp45 N-terminal" evidence="1">
    <location>
        <begin position="17"/>
        <end position="84"/>
    </location>
</feature>
<dbReference type="EMBL" id="JALIGE010000076">
    <property type="protein sequence ID" value="MCS2162956.1"/>
    <property type="molecule type" value="Genomic_DNA"/>
</dbReference>
<dbReference type="Proteomes" id="UP001205357">
    <property type="component" value="Unassembled WGS sequence"/>
</dbReference>
<dbReference type="RefSeq" id="WP_258989505.1">
    <property type="nucleotide sequence ID" value="NZ_JALIGE010000076.1"/>
</dbReference>
<gene>
    <name evidence="2" type="ORF">MUU47_17880</name>
</gene>
<dbReference type="InterPro" id="IPR013046">
    <property type="entry name" value="GpV/Gp45"/>
</dbReference>
<comment type="caution">
    <text evidence="2">The sequence shown here is derived from an EMBL/GenBank/DDBJ whole genome shotgun (WGS) entry which is preliminary data.</text>
</comment>
<dbReference type="InterPro" id="IPR014462">
    <property type="entry name" value="Phage_Mu_Gp45"/>
</dbReference>
<dbReference type="InterPro" id="IPR053861">
    <property type="entry name" value="Phage_Mu_Gp45_N"/>
</dbReference>